<keyword evidence="2" id="KW-1133">Transmembrane helix</keyword>
<organism evidence="3 4">
    <name type="scientific">Dioscorea cayennensis subsp. rotundata</name>
    <name type="common">White Guinea yam</name>
    <name type="synonym">Dioscorea rotundata</name>
    <dbReference type="NCBI Taxonomy" id="55577"/>
    <lineage>
        <taxon>Eukaryota</taxon>
        <taxon>Viridiplantae</taxon>
        <taxon>Streptophyta</taxon>
        <taxon>Embryophyta</taxon>
        <taxon>Tracheophyta</taxon>
        <taxon>Spermatophyta</taxon>
        <taxon>Magnoliopsida</taxon>
        <taxon>Liliopsida</taxon>
        <taxon>Dioscoreales</taxon>
        <taxon>Dioscoreaceae</taxon>
        <taxon>Dioscorea</taxon>
    </lineage>
</organism>
<feature type="transmembrane region" description="Helical" evidence="2">
    <location>
        <begin position="148"/>
        <end position="164"/>
    </location>
</feature>
<dbReference type="RefSeq" id="XP_039134323.1">
    <property type="nucleotide sequence ID" value="XM_039278389.1"/>
</dbReference>
<feature type="transmembrane region" description="Helical" evidence="2">
    <location>
        <begin position="82"/>
        <end position="103"/>
    </location>
</feature>
<keyword evidence="3" id="KW-1185">Reference proteome</keyword>
<keyword evidence="2" id="KW-0812">Transmembrane</keyword>
<evidence type="ECO:0000256" key="1">
    <source>
        <dbReference type="ARBA" id="ARBA00093634"/>
    </source>
</evidence>
<dbReference type="GO" id="GO:0051082">
    <property type="term" value="F:unfolded protein binding"/>
    <property type="evidence" value="ECO:0007669"/>
    <property type="project" value="TreeGrafter"/>
</dbReference>
<reference evidence="4" key="1">
    <citation type="submission" date="2025-08" db="UniProtKB">
        <authorList>
            <consortium name="RefSeq"/>
        </authorList>
    </citation>
    <scope>IDENTIFICATION</scope>
</reference>
<dbReference type="InterPro" id="IPR040357">
    <property type="entry name" value="Vma22/CCDC115"/>
</dbReference>
<dbReference type="PANTHER" id="PTHR31996">
    <property type="entry name" value="COILED-COIL DOMAIN-CONTAINING PROTEIN 115"/>
    <property type="match status" value="1"/>
</dbReference>
<evidence type="ECO:0000313" key="4">
    <source>
        <dbReference type="RefSeq" id="XP_039134323.1"/>
    </source>
</evidence>
<accession>A0AB40C589</accession>
<dbReference type="Proteomes" id="UP001515500">
    <property type="component" value="Chromosome 2"/>
</dbReference>
<proteinExistence type="predicted"/>
<name>A0AB40C589_DIOCR</name>
<keyword evidence="2" id="KW-0472">Membrane</keyword>
<dbReference type="GO" id="GO:0070072">
    <property type="term" value="P:vacuolar proton-transporting V-type ATPase complex assembly"/>
    <property type="evidence" value="ECO:0007669"/>
    <property type="project" value="InterPro"/>
</dbReference>
<dbReference type="AlphaFoldDB" id="A0AB40C589"/>
<protein>
    <recommendedName>
        <fullName evidence="1">Vacuolar ATPase assembly protein VMA22</fullName>
    </recommendedName>
</protein>
<evidence type="ECO:0000313" key="3">
    <source>
        <dbReference type="Proteomes" id="UP001515500"/>
    </source>
</evidence>
<gene>
    <name evidence="4" type="primary">LOC120271707</name>
</gene>
<dbReference type="GeneID" id="120271707"/>
<sequence length="196" mass="22397">MEESNQGIGNGGGGGGEEEEIETLRFLDSLDGYVTLLNSLSSILRQGWLELASARHSMGSSACINCHCLISKCSRLRLRVELLILLMVLLLVFLDALTTFYLIKMGIIKRREMLFWGGRIYTIAKWNLVVHNYGVEAYPISLKLMKKLALRPVILILLLIMLFRNKELSLYQFSELWFPQSFVQHKVHSRPLSRPL</sequence>
<dbReference type="PANTHER" id="PTHR31996:SF2">
    <property type="entry name" value="COILED-COIL DOMAIN-CONTAINING PROTEIN 115"/>
    <property type="match status" value="1"/>
</dbReference>
<evidence type="ECO:0000256" key="2">
    <source>
        <dbReference type="SAM" id="Phobius"/>
    </source>
</evidence>